<name>A0ABQ6IV54_9MICO</name>
<evidence type="ECO:0000313" key="1">
    <source>
        <dbReference type="EMBL" id="GMA41316.1"/>
    </source>
</evidence>
<evidence type="ECO:0000313" key="2">
    <source>
        <dbReference type="Proteomes" id="UP001157126"/>
    </source>
</evidence>
<evidence type="ECO:0008006" key="3">
    <source>
        <dbReference type="Google" id="ProtNLM"/>
    </source>
</evidence>
<gene>
    <name evidence="1" type="ORF">GCM10025883_33610</name>
</gene>
<dbReference type="EMBL" id="BSUO01000001">
    <property type="protein sequence ID" value="GMA41316.1"/>
    <property type="molecule type" value="Genomic_DNA"/>
</dbReference>
<comment type="caution">
    <text evidence="1">The sequence shown here is derived from an EMBL/GenBank/DDBJ whole genome shotgun (WGS) entry which is preliminary data.</text>
</comment>
<sequence length="101" mass="11147">MEDPESGSGQVPTVSDMPTHLTAPAVDLTALAHRLDLIAHELTMAGRMARFSYAQVLWTGEARQAVDDRLDLQEAQLALLVAEIRERAQELRRVVEDGARP</sequence>
<keyword evidence="2" id="KW-1185">Reference proteome</keyword>
<accession>A0ABQ6IV54</accession>
<protein>
    <recommendedName>
        <fullName evidence="3">WXG100 family type VII secretion target</fullName>
    </recommendedName>
</protein>
<proteinExistence type="predicted"/>
<reference evidence="2" key="1">
    <citation type="journal article" date="2019" name="Int. J. Syst. Evol. Microbiol.">
        <title>The Global Catalogue of Microorganisms (GCM) 10K type strain sequencing project: providing services to taxonomists for standard genome sequencing and annotation.</title>
        <authorList>
            <consortium name="The Broad Institute Genomics Platform"/>
            <consortium name="The Broad Institute Genome Sequencing Center for Infectious Disease"/>
            <person name="Wu L."/>
            <person name="Ma J."/>
        </authorList>
    </citation>
    <scope>NUCLEOTIDE SEQUENCE [LARGE SCALE GENOMIC DNA]</scope>
    <source>
        <strain evidence="2">NBRC 113072</strain>
    </source>
</reference>
<organism evidence="1 2">
    <name type="scientific">Mobilicoccus caccae</name>
    <dbReference type="NCBI Taxonomy" id="1859295"/>
    <lineage>
        <taxon>Bacteria</taxon>
        <taxon>Bacillati</taxon>
        <taxon>Actinomycetota</taxon>
        <taxon>Actinomycetes</taxon>
        <taxon>Micrococcales</taxon>
        <taxon>Dermatophilaceae</taxon>
        <taxon>Mobilicoccus</taxon>
    </lineage>
</organism>
<dbReference type="Proteomes" id="UP001157126">
    <property type="component" value="Unassembled WGS sequence"/>
</dbReference>